<comment type="similarity">
    <text evidence="1">Belongs to the UPF0065 (bug) family.</text>
</comment>
<accession>A0A0S3PRF9</accession>
<evidence type="ECO:0000256" key="1">
    <source>
        <dbReference type="ARBA" id="ARBA00006987"/>
    </source>
</evidence>
<proteinExistence type="inferred from homology"/>
<dbReference type="Gene3D" id="3.40.190.10">
    <property type="entry name" value="Periplasmic binding protein-like II"/>
    <property type="match status" value="1"/>
</dbReference>
<dbReference type="Pfam" id="PF03401">
    <property type="entry name" value="TctC"/>
    <property type="match status" value="1"/>
</dbReference>
<dbReference type="Gene3D" id="3.40.190.150">
    <property type="entry name" value="Bordetella uptake gene, domain 1"/>
    <property type="match status" value="1"/>
</dbReference>
<dbReference type="PIRSF" id="PIRSF017082">
    <property type="entry name" value="YflP"/>
    <property type="match status" value="1"/>
</dbReference>
<gene>
    <name evidence="3" type="ORF">GJW-30_1_00923</name>
</gene>
<dbReference type="KEGG" id="vgo:GJW-30_1_00923"/>
<reference evidence="3 4" key="1">
    <citation type="submission" date="2015-08" db="EMBL/GenBank/DDBJ databases">
        <title>Investigation of the bacterial diversity of lava forest soil.</title>
        <authorList>
            <person name="Lee J.S."/>
        </authorList>
    </citation>
    <scope>NUCLEOTIDE SEQUENCE [LARGE SCALE GENOMIC DNA]</scope>
    <source>
        <strain evidence="3 4">GJW-30</strain>
    </source>
</reference>
<dbReference type="CDD" id="cd07012">
    <property type="entry name" value="PBP2_Bug_TTT"/>
    <property type="match status" value="1"/>
</dbReference>
<dbReference type="PANTHER" id="PTHR42928">
    <property type="entry name" value="TRICARBOXYLATE-BINDING PROTEIN"/>
    <property type="match status" value="1"/>
</dbReference>
<dbReference type="EMBL" id="AP014946">
    <property type="protein sequence ID" value="BAT58398.1"/>
    <property type="molecule type" value="Genomic_DNA"/>
</dbReference>
<keyword evidence="3" id="KW-0675">Receptor</keyword>
<dbReference type="InterPro" id="IPR042100">
    <property type="entry name" value="Bug_dom1"/>
</dbReference>
<dbReference type="InterPro" id="IPR005064">
    <property type="entry name" value="BUG"/>
</dbReference>
<dbReference type="SUPFAM" id="SSF53850">
    <property type="entry name" value="Periplasmic binding protein-like II"/>
    <property type="match status" value="1"/>
</dbReference>
<dbReference type="RefSeq" id="WP_096352246.1">
    <property type="nucleotide sequence ID" value="NZ_AP014946.1"/>
</dbReference>
<evidence type="ECO:0000313" key="4">
    <source>
        <dbReference type="Proteomes" id="UP000236884"/>
    </source>
</evidence>
<dbReference type="PANTHER" id="PTHR42928:SF5">
    <property type="entry name" value="BLR1237 PROTEIN"/>
    <property type="match status" value="1"/>
</dbReference>
<dbReference type="Proteomes" id="UP000236884">
    <property type="component" value="Chromosome"/>
</dbReference>
<feature type="signal peptide" evidence="2">
    <location>
        <begin position="1"/>
        <end position="33"/>
    </location>
</feature>
<dbReference type="OrthoDB" id="9780943at2"/>
<keyword evidence="2" id="KW-0732">Signal</keyword>
<protein>
    <submittedName>
        <fullName evidence="3">Tripartite tricarboxylate transporter family receptor</fullName>
    </submittedName>
</protein>
<evidence type="ECO:0000256" key="2">
    <source>
        <dbReference type="SAM" id="SignalP"/>
    </source>
</evidence>
<sequence>MPVSHRNHPSRRTVLAGSLAAPLLAIGARGVFAQEKYPSRTVRFVVPFPPGSGTDTMARLFAKVLQEQTGQSFIVENRAGGNGFVGAQAAIQAPPDGYTVFVGANSTLSVNAVQFKKLPYDPVADFSLISLVFLNPCLVIVPANSPYKTLADLVADAKKRPGALNYGSGSATYQLYSEWLNEVAGMKTTPIPFKGAGDATTATVAGQVDFSVVDASSGSELIKSGNLRGLVFANEKRSTVVPDVPTSKEAGVADFLASVWVAIAMPAKVPQAITDQFEAMVQKAGQSQDVKDYMTRLGSISPMLKPDATKKFQQDEIARFKQIAAKAGIEQQ</sequence>
<organism evidence="3 4">
    <name type="scientific">Variibacter gotjawalensis</name>
    <dbReference type="NCBI Taxonomy" id="1333996"/>
    <lineage>
        <taxon>Bacteria</taxon>
        <taxon>Pseudomonadati</taxon>
        <taxon>Pseudomonadota</taxon>
        <taxon>Alphaproteobacteria</taxon>
        <taxon>Hyphomicrobiales</taxon>
        <taxon>Nitrobacteraceae</taxon>
        <taxon>Variibacter</taxon>
    </lineage>
</organism>
<dbReference type="AlphaFoldDB" id="A0A0S3PRF9"/>
<feature type="chain" id="PRO_5006615661" evidence="2">
    <location>
        <begin position="34"/>
        <end position="332"/>
    </location>
</feature>
<name>A0A0S3PRF9_9BRAD</name>
<keyword evidence="4" id="KW-1185">Reference proteome</keyword>
<evidence type="ECO:0000313" key="3">
    <source>
        <dbReference type="EMBL" id="BAT58398.1"/>
    </source>
</evidence>